<evidence type="ECO:0000256" key="4">
    <source>
        <dbReference type="ARBA" id="ARBA00022705"/>
    </source>
</evidence>
<evidence type="ECO:0000256" key="11">
    <source>
        <dbReference type="ARBA" id="ARBA00036904"/>
    </source>
</evidence>
<dbReference type="PRINTS" id="PR00502">
    <property type="entry name" value="NUDIXFAMILY"/>
</dbReference>
<organism evidence="19 20">
    <name type="scientific">Zoogloea oleivorans</name>
    <dbReference type="NCBI Taxonomy" id="1552750"/>
    <lineage>
        <taxon>Bacteria</taxon>
        <taxon>Pseudomonadati</taxon>
        <taxon>Pseudomonadota</taxon>
        <taxon>Betaproteobacteria</taxon>
        <taxon>Rhodocyclales</taxon>
        <taxon>Zoogloeaceae</taxon>
        <taxon>Zoogloea</taxon>
    </lineage>
</organism>
<evidence type="ECO:0000256" key="13">
    <source>
        <dbReference type="ARBA" id="ARBA00040794"/>
    </source>
</evidence>
<comment type="caution">
    <text evidence="19">The sequence shown here is derived from an EMBL/GenBank/DDBJ whole genome shotgun (WGS) entry which is preliminary data.</text>
</comment>
<evidence type="ECO:0000256" key="17">
    <source>
        <dbReference type="RuleBase" id="RU003476"/>
    </source>
</evidence>
<dbReference type="SUPFAM" id="SSF55811">
    <property type="entry name" value="Nudix"/>
    <property type="match status" value="1"/>
</dbReference>
<protein>
    <recommendedName>
        <fullName evidence="13">8-oxo-dGTP diphosphatase</fullName>
        <ecNumber evidence="12">3.6.1.55</ecNumber>
    </recommendedName>
    <alternativeName>
        <fullName evidence="16">7,8-dihydro-8-oxoguanine-triphosphatase</fullName>
    </alternativeName>
    <alternativeName>
        <fullName evidence="15">Mutator protein MutT</fullName>
    </alternativeName>
    <alternativeName>
        <fullName evidence="14">dGTP pyrophosphohydrolase</fullName>
    </alternativeName>
</protein>
<comment type="catalytic activity">
    <reaction evidence="11">
        <text>8-oxo-GTP + H2O = 8-oxo-GMP + diphosphate + H(+)</text>
        <dbReference type="Rhea" id="RHEA:67616"/>
        <dbReference type="ChEBI" id="CHEBI:15377"/>
        <dbReference type="ChEBI" id="CHEBI:15378"/>
        <dbReference type="ChEBI" id="CHEBI:33019"/>
        <dbReference type="ChEBI" id="CHEBI:143553"/>
        <dbReference type="ChEBI" id="CHEBI:145694"/>
    </reaction>
</comment>
<dbReference type="InterPro" id="IPR022998">
    <property type="entry name" value="ThiamineP_synth_TenI"/>
</dbReference>
<evidence type="ECO:0000256" key="7">
    <source>
        <dbReference type="ARBA" id="ARBA00022801"/>
    </source>
</evidence>
<evidence type="ECO:0000256" key="9">
    <source>
        <dbReference type="ARBA" id="ARBA00023204"/>
    </source>
</evidence>
<dbReference type="InterPro" id="IPR036206">
    <property type="entry name" value="ThiamineP_synth_sf"/>
</dbReference>
<dbReference type="InterPro" id="IPR020476">
    <property type="entry name" value="Nudix_hydrolase"/>
</dbReference>
<proteinExistence type="inferred from homology"/>
<keyword evidence="8" id="KW-0460">Magnesium</keyword>
<dbReference type="InterPro" id="IPR013785">
    <property type="entry name" value="Aldolase_TIM"/>
</dbReference>
<dbReference type="Proteomes" id="UP000389128">
    <property type="component" value="Unassembled WGS sequence"/>
</dbReference>
<dbReference type="SUPFAM" id="SSF51391">
    <property type="entry name" value="Thiamin phosphate synthase"/>
    <property type="match status" value="1"/>
</dbReference>
<name>A0A6C2CKT1_9RHOO</name>
<dbReference type="InterPro" id="IPR000086">
    <property type="entry name" value="NUDIX_hydrolase_dom"/>
</dbReference>
<keyword evidence="20" id="KW-1185">Reference proteome</keyword>
<evidence type="ECO:0000256" key="12">
    <source>
        <dbReference type="ARBA" id="ARBA00038905"/>
    </source>
</evidence>
<evidence type="ECO:0000256" key="14">
    <source>
        <dbReference type="ARBA" id="ARBA00041592"/>
    </source>
</evidence>
<dbReference type="PROSITE" id="PS00893">
    <property type="entry name" value="NUDIX_BOX"/>
    <property type="match status" value="1"/>
</dbReference>
<keyword evidence="7 17" id="KW-0378">Hydrolase</keyword>
<keyword evidence="3" id="KW-0515">Mutator protein</keyword>
<evidence type="ECO:0000256" key="6">
    <source>
        <dbReference type="ARBA" id="ARBA00022763"/>
    </source>
</evidence>
<dbReference type="CDD" id="cd03425">
    <property type="entry name" value="NUDIX_MutT_NudA_like"/>
    <property type="match status" value="1"/>
</dbReference>
<dbReference type="Gene3D" id="3.90.79.10">
    <property type="entry name" value="Nucleoside Triphosphate Pyrophosphohydrolase"/>
    <property type="match status" value="1"/>
</dbReference>
<dbReference type="EMBL" id="SDKK01000018">
    <property type="protein sequence ID" value="TYC54601.1"/>
    <property type="molecule type" value="Genomic_DNA"/>
</dbReference>
<dbReference type="InterPro" id="IPR047127">
    <property type="entry name" value="MutT-like"/>
</dbReference>
<evidence type="ECO:0000313" key="19">
    <source>
        <dbReference type="EMBL" id="TYC54601.1"/>
    </source>
</evidence>
<evidence type="ECO:0000256" key="1">
    <source>
        <dbReference type="ARBA" id="ARBA00001946"/>
    </source>
</evidence>
<dbReference type="GO" id="GO:0009228">
    <property type="term" value="P:thiamine biosynthetic process"/>
    <property type="evidence" value="ECO:0007669"/>
    <property type="project" value="UniProtKB-KW"/>
</dbReference>
<dbReference type="NCBIfam" id="NF006530">
    <property type="entry name" value="PRK08999.1"/>
    <property type="match status" value="1"/>
</dbReference>
<dbReference type="GO" id="GO:0044715">
    <property type="term" value="F:8-oxo-dGDP phosphatase activity"/>
    <property type="evidence" value="ECO:0007669"/>
    <property type="project" value="TreeGrafter"/>
</dbReference>
<dbReference type="GO" id="GO:0006281">
    <property type="term" value="P:DNA repair"/>
    <property type="evidence" value="ECO:0007669"/>
    <property type="project" value="UniProtKB-KW"/>
</dbReference>
<evidence type="ECO:0000313" key="20">
    <source>
        <dbReference type="Proteomes" id="UP000389128"/>
    </source>
</evidence>
<dbReference type="GO" id="GO:0035539">
    <property type="term" value="F:8-oxo-7,8-dihydrodeoxyguanosine triphosphate pyrophosphatase activity"/>
    <property type="evidence" value="ECO:0007669"/>
    <property type="project" value="UniProtKB-EC"/>
</dbReference>
<dbReference type="PANTHER" id="PTHR47707:SF1">
    <property type="entry name" value="NUDIX HYDROLASE FAMILY PROTEIN"/>
    <property type="match status" value="1"/>
</dbReference>
<evidence type="ECO:0000256" key="5">
    <source>
        <dbReference type="ARBA" id="ARBA00022723"/>
    </source>
</evidence>
<dbReference type="InterPro" id="IPR015797">
    <property type="entry name" value="NUDIX_hydrolase-like_dom_sf"/>
</dbReference>
<evidence type="ECO:0000256" key="16">
    <source>
        <dbReference type="ARBA" id="ARBA00042798"/>
    </source>
</evidence>
<keyword evidence="9" id="KW-0234">DNA repair</keyword>
<dbReference type="GO" id="GO:0006260">
    <property type="term" value="P:DNA replication"/>
    <property type="evidence" value="ECO:0007669"/>
    <property type="project" value="UniProtKB-KW"/>
</dbReference>
<dbReference type="InterPro" id="IPR020084">
    <property type="entry name" value="NUDIX_hydrolase_CS"/>
</dbReference>
<comment type="catalytic activity">
    <reaction evidence="10">
        <text>8-oxo-dGTP + H2O = 8-oxo-dGMP + diphosphate + H(+)</text>
        <dbReference type="Rhea" id="RHEA:31575"/>
        <dbReference type="ChEBI" id="CHEBI:15377"/>
        <dbReference type="ChEBI" id="CHEBI:15378"/>
        <dbReference type="ChEBI" id="CHEBI:33019"/>
        <dbReference type="ChEBI" id="CHEBI:63224"/>
        <dbReference type="ChEBI" id="CHEBI:77896"/>
        <dbReference type="EC" id="3.6.1.55"/>
    </reaction>
</comment>
<reference evidence="19 20" key="1">
    <citation type="submission" date="2019-01" db="EMBL/GenBank/DDBJ databases">
        <title>Zoogloea oleivorans genome sequencing and assembly.</title>
        <authorList>
            <person name="Tancsics A."/>
            <person name="Farkas M."/>
            <person name="Kriszt B."/>
            <person name="Maroti G."/>
            <person name="Horvath B."/>
        </authorList>
    </citation>
    <scope>NUCLEOTIDE SEQUENCE [LARGE SCALE GENOMIC DNA]</scope>
    <source>
        <strain evidence="19 20">Buc</strain>
    </source>
</reference>
<dbReference type="PANTHER" id="PTHR47707">
    <property type="entry name" value="8-OXO-DGTP DIPHOSPHATASE"/>
    <property type="match status" value="1"/>
</dbReference>
<dbReference type="Pfam" id="PF00293">
    <property type="entry name" value="NUDIX"/>
    <property type="match status" value="1"/>
</dbReference>
<dbReference type="GO" id="GO:0044716">
    <property type="term" value="F:8-oxo-GDP phosphatase activity"/>
    <property type="evidence" value="ECO:0007669"/>
    <property type="project" value="TreeGrafter"/>
</dbReference>
<evidence type="ECO:0000256" key="15">
    <source>
        <dbReference type="ARBA" id="ARBA00041979"/>
    </source>
</evidence>
<evidence type="ECO:0000256" key="3">
    <source>
        <dbReference type="ARBA" id="ARBA00022457"/>
    </source>
</evidence>
<accession>A0A6C2CKT1</accession>
<feature type="domain" description="Nudix hydrolase" evidence="18">
    <location>
        <begin position="2"/>
        <end position="131"/>
    </location>
</feature>
<evidence type="ECO:0000259" key="18">
    <source>
        <dbReference type="PROSITE" id="PS51462"/>
    </source>
</evidence>
<dbReference type="CDD" id="cd00564">
    <property type="entry name" value="TMP_TenI"/>
    <property type="match status" value="1"/>
</dbReference>
<sequence length="318" mass="34932">MKKIVHVAAAVITRPDGSFLLGQRAADTFYPGYWEFPGGKVEAGETPREALIRELNEELDMEVDVAWPWLTREHVYEHAHVNLHFFEVPAWHGEIHDRVHAALSWQHADSMSVAPMLPANGPILKALRLPRIMGITHAGEIGIDTQLAQLDNALAGSLRLVHIREPDLSPTDREAFARAVVERCRHAGAITLVNGDIELARRIGANGVHLPGHQLMTLESRPEFEWVGGACHTRAELEKAARLELDYALLGAVKPTLSHPGRAALGWEAFAEKVHTLSIPVFALGGLRPDELNTAKAAGAHGIAAIRSIWQDQGEEMD</sequence>
<dbReference type="AlphaFoldDB" id="A0A6C2CKT1"/>
<dbReference type="OrthoDB" id="9810648at2"/>
<evidence type="ECO:0000256" key="8">
    <source>
        <dbReference type="ARBA" id="ARBA00022842"/>
    </source>
</evidence>
<keyword evidence="5" id="KW-0479">Metal-binding</keyword>
<comment type="cofactor">
    <cofactor evidence="1">
        <name>Mg(2+)</name>
        <dbReference type="ChEBI" id="CHEBI:18420"/>
    </cofactor>
</comment>
<dbReference type="Pfam" id="PF02581">
    <property type="entry name" value="TMP-TENI"/>
    <property type="match status" value="1"/>
</dbReference>
<dbReference type="EC" id="3.6.1.55" evidence="12"/>
<gene>
    <name evidence="19" type="ORF">ETQ85_18165</name>
</gene>
<dbReference type="GO" id="GO:0046872">
    <property type="term" value="F:metal ion binding"/>
    <property type="evidence" value="ECO:0007669"/>
    <property type="project" value="UniProtKB-KW"/>
</dbReference>
<keyword evidence="4" id="KW-0235">DNA replication</keyword>
<dbReference type="Gene3D" id="3.20.20.70">
    <property type="entry name" value="Aldolase class I"/>
    <property type="match status" value="1"/>
</dbReference>
<keyword evidence="6" id="KW-0227">DNA damage</keyword>
<evidence type="ECO:0000256" key="10">
    <source>
        <dbReference type="ARBA" id="ARBA00035861"/>
    </source>
</evidence>
<dbReference type="GO" id="GO:0008413">
    <property type="term" value="F:8-oxo-7,8-dihydroguanosine triphosphate pyrophosphatase activity"/>
    <property type="evidence" value="ECO:0007669"/>
    <property type="project" value="TreeGrafter"/>
</dbReference>
<dbReference type="PROSITE" id="PS51462">
    <property type="entry name" value="NUDIX"/>
    <property type="match status" value="1"/>
</dbReference>
<evidence type="ECO:0000256" key="2">
    <source>
        <dbReference type="ARBA" id="ARBA00005582"/>
    </source>
</evidence>
<comment type="similarity">
    <text evidence="2 17">Belongs to the Nudix hydrolase family.</text>
</comment>
<dbReference type="RefSeq" id="WP_148580503.1">
    <property type="nucleotide sequence ID" value="NZ_SDKK01000018.1"/>
</dbReference>